<feature type="chain" id="PRO_5040304772" evidence="1">
    <location>
        <begin position="22"/>
        <end position="118"/>
    </location>
</feature>
<accession>A0A9P6PZ98</accession>
<dbReference type="OrthoDB" id="2326733at2759"/>
<evidence type="ECO:0000313" key="3">
    <source>
        <dbReference type="Proteomes" id="UP000807716"/>
    </source>
</evidence>
<name>A0A9P6PZ98_9FUNG</name>
<reference evidence="2" key="1">
    <citation type="journal article" date="2020" name="Fungal Divers.">
        <title>Resolving the Mortierellaceae phylogeny through synthesis of multi-gene phylogenetics and phylogenomics.</title>
        <authorList>
            <person name="Vandepol N."/>
            <person name="Liber J."/>
            <person name="Desiro A."/>
            <person name="Na H."/>
            <person name="Kennedy M."/>
            <person name="Barry K."/>
            <person name="Grigoriev I.V."/>
            <person name="Miller A.N."/>
            <person name="O'Donnell K."/>
            <person name="Stajich J.E."/>
            <person name="Bonito G."/>
        </authorList>
    </citation>
    <scope>NUCLEOTIDE SEQUENCE</scope>
    <source>
        <strain evidence="2">BC1065</strain>
    </source>
</reference>
<sequence>MANMLITKLLAPLAFVAAASAAMENLCFRDGKAIMSTGMSYGSCIDGISKSSVLNNWAGGKSTWCNGGTWELYWKVTGVDYARVCYGRLGSCTKYVAKRNLYMAEKMGAEKCWTATIP</sequence>
<evidence type="ECO:0000313" key="2">
    <source>
        <dbReference type="EMBL" id="KAG0255236.1"/>
    </source>
</evidence>
<evidence type="ECO:0000256" key="1">
    <source>
        <dbReference type="SAM" id="SignalP"/>
    </source>
</evidence>
<organism evidence="2 3">
    <name type="scientific">Actinomortierella ambigua</name>
    <dbReference type="NCBI Taxonomy" id="1343610"/>
    <lineage>
        <taxon>Eukaryota</taxon>
        <taxon>Fungi</taxon>
        <taxon>Fungi incertae sedis</taxon>
        <taxon>Mucoromycota</taxon>
        <taxon>Mortierellomycotina</taxon>
        <taxon>Mortierellomycetes</taxon>
        <taxon>Mortierellales</taxon>
        <taxon>Mortierellaceae</taxon>
        <taxon>Actinomortierella</taxon>
    </lineage>
</organism>
<protein>
    <submittedName>
        <fullName evidence="2">Uncharacterized protein</fullName>
    </submittedName>
</protein>
<comment type="caution">
    <text evidence="2">The sequence shown here is derived from an EMBL/GenBank/DDBJ whole genome shotgun (WGS) entry which is preliminary data.</text>
</comment>
<proteinExistence type="predicted"/>
<keyword evidence="3" id="KW-1185">Reference proteome</keyword>
<feature type="signal peptide" evidence="1">
    <location>
        <begin position="1"/>
        <end position="21"/>
    </location>
</feature>
<gene>
    <name evidence="2" type="ORF">DFQ27_006370</name>
</gene>
<keyword evidence="1" id="KW-0732">Signal</keyword>
<dbReference type="Proteomes" id="UP000807716">
    <property type="component" value="Unassembled WGS sequence"/>
</dbReference>
<dbReference type="AlphaFoldDB" id="A0A9P6PZ98"/>
<dbReference type="EMBL" id="JAAAJB010000470">
    <property type="protein sequence ID" value="KAG0255236.1"/>
    <property type="molecule type" value="Genomic_DNA"/>
</dbReference>